<dbReference type="PROSITE" id="PS51186">
    <property type="entry name" value="GNAT"/>
    <property type="match status" value="1"/>
</dbReference>
<proteinExistence type="predicted"/>
<sequence length="193" mass="21825">MEIIQVTKENTALYLDGIAKVHMSAYSHGHFTSTFNHEKLKEYNRLLLDNSDISLVAVEDGRVVGFMISGEAVSRGVKEFTRQNRLYLIYKLLLRPDFLAAKAFGKLKSMASQSGPVTRYRLLSIATDASAQSTGVGRQILAALEDKLRERGLDSYGLSVRLDNPRAVQFYQRNGFMVEREQPGALYFRKDLR</sequence>
<evidence type="ECO:0000259" key="3">
    <source>
        <dbReference type="PROSITE" id="PS51186"/>
    </source>
</evidence>
<comment type="caution">
    <text evidence="4">The sequence shown here is derived from an EMBL/GenBank/DDBJ whole genome shotgun (WGS) entry which is preliminary data.</text>
</comment>
<accession>A0A432V9N3</accession>
<protein>
    <submittedName>
        <fullName evidence="4">GNAT family N-acetyltransferase</fullName>
    </submittedName>
</protein>
<evidence type="ECO:0000313" key="4">
    <source>
        <dbReference type="EMBL" id="RUM98892.1"/>
    </source>
</evidence>
<name>A0A432V9N3_9HYPH</name>
<dbReference type="AlphaFoldDB" id="A0A432V9N3"/>
<gene>
    <name evidence="4" type="ORF">EET67_04405</name>
</gene>
<keyword evidence="2" id="KW-0012">Acyltransferase</keyword>
<dbReference type="Gene3D" id="3.40.630.30">
    <property type="match status" value="1"/>
</dbReference>
<dbReference type="PANTHER" id="PTHR43877">
    <property type="entry name" value="AMINOALKYLPHOSPHONATE N-ACETYLTRANSFERASE-RELATED-RELATED"/>
    <property type="match status" value="1"/>
</dbReference>
<dbReference type="Proteomes" id="UP000281647">
    <property type="component" value="Unassembled WGS sequence"/>
</dbReference>
<evidence type="ECO:0000256" key="2">
    <source>
        <dbReference type="ARBA" id="ARBA00023315"/>
    </source>
</evidence>
<keyword evidence="5" id="KW-1185">Reference proteome</keyword>
<dbReference type="CDD" id="cd04301">
    <property type="entry name" value="NAT_SF"/>
    <property type="match status" value="1"/>
</dbReference>
<dbReference type="InterPro" id="IPR000182">
    <property type="entry name" value="GNAT_dom"/>
</dbReference>
<evidence type="ECO:0000313" key="5">
    <source>
        <dbReference type="Proteomes" id="UP000281647"/>
    </source>
</evidence>
<keyword evidence="1 4" id="KW-0808">Transferase</keyword>
<dbReference type="EMBL" id="RKST01000003">
    <property type="protein sequence ID" value="RUM98892.1"/>
    <property type="molecule type" value="Genomic_DNA"/>
</dbReference>
<dbReference type="Pfam" id="PF00583">
    <property type="entry name" value="Acetyltransf_1"/>
    <property type="match status" value="1"/>
</dbReference>
<dbReference type="InterPro" id="IPR050832">
    <property type="entry name" value="Bact_Acetyltransf"/>
</dbReference>
<dbReference type="InterPro" id="IPR016181">
    <property type="entry name" value="Acyl_CoA_acyltransferase"/>
</dbReference>
<feature type="domain" description="N-acetyltransferase" evidence="3">
    <location>
        <begin position="1"/>
        <end position="193"/>
    </location>
</feature>
<evidence type="ECO:0000256" key="1">
    <source>
        <dbReference type="ARBA" id="ARBA00022679"/>
    </source>
</evidence>
<dbReference type="SUPFAM" id="SSF55729">
    <property type="entry name" value="Acyl-CoA N-acyltransferases (Nat)"/>
    <property type="match status" value="1"/>
</dbReference>
<reference evidence="4 5" key="1">
    <citation type="submission" date="2018-11" db="EMBL/GenBank/DDBJ databases">
        <title>Pseudaminobacter arsenicus sp. nov., an arsenic-resistant bacterium isolated from arsenic-rich aquifers.</title>
        <authorList>
            <person name="Mu Y."/>
        </authorList>
    </citation>
    <scope>NUCLEOTIDE SEQUENCE [LARGE SCALE GENOMIC DNA]</scope>
    <source>
        <strain evidence="4 5">CB3</strain>
    </source>
</reference>
<dbReference type="GO" id="GO:0016747">
    <property type="term" value="F:acyltransferase activity, transferring groups other than amino-acyl groups"/>
    <property type="evidence" value="ECO:0007669"/>
    <property type="project" value="InterPro"/>
</dbReference>
<dbReference type="OrthoDB" id="9803233at2"/>
<dbReference type="PANTHER" id="PTHR43877:SF2">
    <property type="entry name" value="AMINOALKYLPHOSPHONATE N-ACETYLTRANSFERASE-RELATED"/>
    <property type="match status" value="1"/>
</dbReference>
<organism evidence="4 5">
    <name type="scientific">Borborobacter arsenicus</name>
    <dbReference type="NCBI Taxonomy" id="1851146"/>
    <lineage>
        <taxon>Bacteria</taxon>
        <taxon>Pseudomonadati</taxon>
        <taxon>Pseudomonadota</taxon>
        <taxon>Alphaproteobacteria</taxon>
        <taxon>Hyphomicrobiales</taxon>
        <taxon>Phyllobacteriaceae</taxon>
        <taxon>Borborobacter</taxon>
    </lineage>
</organism>